<protein>
    <submittedName>
        <fullName evidence="1">Thiamine biosynthesis protein ThiS</fullName>
    </submittedName>
</protein>
<dbReference type="InterPro" id="IPR003749">
    <property type="entry name" value="ThiS/MoaD-like"/>
</dbReference>
<sequence>MEIVLNGTPHPLPDGENLEQLIVALELAGKAVAVAVNRQVVPAKLWPQRVLQPQDKVDVVRAIGGG</sequence>
<dbReference type="EMBL" id="CP013235">
    <property type="protein sequence ID" value="AMP08482.1"/>
    <property type="molecule type" value="Genomic_DNA"/>
</dbReference>
<dbReference type="RefSeq" id="WP_082798033.1">
    <property type="nucleotide sequence ID" value="NZ_CP013233.1"/>
</dbReference>
<keyword evidence="2" id="KW-1185">Reference proteome</keyword>
<name>A0A127QFS9_9BURK</name>
<dbReference type="InterPro" id="IPR010035">
    <property type="entry name" value="Thi_S"/>
</dbReference>
<dbReference type="PATRIC" id="fig|279058.18.peg.673"/>
<gene>
    <name evidence="1" type="primary">thiS</name>
    <name evidence="1" type="ORF">CAter282_0679</name>
</gene>
<dbReference type="InterPro" id="IPR012675">
    <property type="entry name" value="Beta-grasp_dom_sf"/>
</dbReference>
<dbReference type="AlphaFoldDB" id="A0A127QFS9"/>
<organism evidence="1 2">
    <name type="scientific">Collimonas arenae</name>
    <dbReference type="NCBI Taxonomy" id="279058"/>
    <lineage>
        <taxon>Bacteria</taxon>
        <taxon>Pseudomonadati</taxon>
        <taxon>Pseudomonadota</taxon>
        <taxon>Betaproteobacteria</taxon>
        <taxon>Burkholderiales</taxon>
        <taxon>Oxalobacteraceae</taxon>
        <taxon>Collimonas</taxon>
    </lineage>
</organism>
<dbReference type="NCBIfam" id="TIGR01683">
    <property type="entry name" value="thiS"/>
    <property type="match status" value="1"/>
</dbReference>
<dbReference type="Proteomes" id="UP000071778">
    <property type="component" value="Chromosome"/>
</dbReference>
<dbReference type="SUPFAM" id="SSF54285">
    <property type="entry name" value="MoaD/ThiS"/>
    <property type="match status" value="1"/>
</dbReference>
<dbReference type="PANTHER" id="PTHR34472">
    <property type="entry name" value="SULFUR CARRIER PROTEIN THIS"/>
    <property type="match status" value="1"/>
</dbReference>
<reference evidence="1 2" key="1">
    <citation type="submission" date="2015-11" db="EMBL/GenBank/DDBJ databases">
        <title>Exploring the genomic traits of fungus-feeding bacterial genus Collimonas.</title>
        <authorList>
            <person name="Song C."/>
            <person name="Schmidt R."/>
            <person name="de Jager V."/>
            <person name="Krzyzanowska D."/>
            <person name="Jongedijk E."/>
            <person name="Cankar K."/>
            <person name="Beekwilder J."/>
            <person name="van Veen A."/>
            <person name="de Boer W."/>
            <person name="van Veen J.A."/>
            <person name="Garbeva P."/>
        </authorList>
    </citation>
    <scope>NUCLEOTIDE SEQUENCE [LARGE SCALE GENOMIC DNA]</scope>
    <source>
        <strain evidence="1 2">Ter282</strain>
    </source>
</reference>
<dbReference type="CDD" id="cd00565">
    <property type="entry name" value="Ubl_ThiS"/>
    <property type="match status" value="1"/>
</dbReference>
<proteinExistence type="predicted"/>
<dbReference type="Pfam" id="PF02597">
    <property type="entry name" value="ThiS"/>
    <property type="match status" value="1"/>
</dbReference>
<dbReference type="OrthoDB" id="9800283at2"/>
<evidence type="ECO:0000313" key="1">
    <source>
        <dbReference type="EMBL" id="AMP08482.1"/>
    </source>
</evidence>
<dbReference type="PANTHER" id="PTHR34472:SF1">
    <property type="entry name" value="SULFUR CARRIER PROTEIN THIS"/>
    <property type="match status" value="1"/>
</dbReference>
<evidence type="ECO:0000313" key="2">
    <source>
        <dbReference type="Proteomes" id="UP000071778"/>
    </source>
</evidence>
<accession>A0A127QFS9</accession>
<dbReference type="InterPro" id="IPR016155">
    <property type="entry name" value="Mopterin_synth/thiamin_S_b"/>
</dbReference>
<dbReference type="Gene3D" id="3.10.20.30">
    <property type="match status" value="1"/>
</dbReference>